<dbReference type="PANTHER" id="PTHR22916">
    <property type="entry name" value="GLYCOSYLTRANSFERASE"/>
    <property type="match status" value="1"/>
</dbReference>
<name>A0A2S9I7E8_9GAMM</name>
<evidence type="ECO:0000259" key="3">
    <source>
        <dbReference type="Pfam" id="PF00535"/>
    </source>
</evidence>
<gene>
    <name evidence="4" type="ORF">CQW29_19670</name>
</gene>
<sequence>MQLPPLLTVIVPLYNAGRFFKPFMESLLAQTFQQLEIIIVNDGSTDGSGESADEYAARVAHISVIHQANSGVSRARNAGLREARGQYVTFPDADDILEPQMYQTLMEMVLADGLDAAQCNALRINAHNDHSSPLIPFDRLQSTSVMSGADWLNQALKTRRYLHVVWLGVYRLSLIHECRLRFIPGLHHQDIPWTTEFMFNARRVRYSDAPLYRYRIHTESISHRRRQGRQNVRYQRHYLRICALLDDMNRRYQHRIPVYRSFHAQITREALSVCHAIRRETDAEARRTMIHDLMRTRTPQRMMRNARGITQWYKLLVWQMRLFYLYHSHRVS</sequence>
<dbReference type="Pfam" id="PF00535">
    <property type="entry name" value="Glycos_transf_2"/>
    <property type="match status" value="1"/>
</dbReference>
<dbReference type="RefSeq" id="WP_105594440.1">
    <property type="nucleotide sequence ID" value="NZ_PDET01000016.1"/>
</dbReference>
<evidence type="ECO:0000256" key="1">
    <source>
        <dbReference type="ARBA" id="ARBA00022676"/>
    </source>
</evidence>
<evidence type="ECO:0000256" key="2">
    <source>
        <dbReference type="ARBA" id="ARBA00022679"/>
    </source>
</evidence>
<dbReference type="PANTHER" id="PTHR22916:SF51">
    <property type="entry name" value="GLYCOSYLTRANSFERASE EPSH-RELATED"/>
    <property type="match status" value="1"/>
</dbReference>
<dbReference type="Proteomes" id="UP000239181">
    <property type="component" value="Unassembled WGS sequence"/>
</dbReference>
<dbReference type="SUPFAM" id="SSF53448">
    <property type="entry name" value="Nucleotide-diphospho-sugar transferases"/>
    <property type="match status" value="1"/>
</dbReference>
<dbReference type="OrthoDB" id="6813549at2"/>
<proteinExistence type="predicted"/>
<keyword evidence="2 4" id="KW-0808">Transferase</keyword>
<dbReference type="CDD" id="cd00761">
    <property type="entry name" value="Glyco_tranf_GTA_type"/>
    <property type="match status" value="1"/>
</dbReference>
<keyword evidence="1" id="KW-0328">Glycosyltransferase</keyword>
<organism evidence="4 5">
    <name type="scientific">Pantoea coffeiphila</name>
    <dbReference type="NCBI Taxonomy" id="1465635"/>
    <lineage>
        <taxon>Bacteria</taxon>
        <taxon>Pseudomonadati</taxon>
        <taxon>Pseudomonadota</taxon>
        <taxon>Gammaproteobacteria</taxon>
        <taxon>Enterobacterales</taxon>
        <taxon>Erwiniaceae</taxon>
        <taxon>Pantoea</taxon>
    </lineage>
</organism>
<evidence type="ECO:0000313" key="4">
    <source>
        <dbReference type="EMBL" id="PRD13727.1"/>
    </source>
</evidence>
<reference evidence="4 5" key="1">
    <citation type="submission" date="2017-10" db="EMBL/GenBank/DDBJ databases">
        <title>Draft genome of two endophytic bacteria isolated from 'guarana' Paullinia cupana (Mart.) Ducke.</title>
        <authorList>
            <person name="Siqueira K.A."/>
            <person name="Liotti R.G."/>
            <person name="Mendes T.A."/>
            <person name="Soares M.A."/>
        </authorList>
    </citation>
    <scope>NUCLEOTIDE SEQUENCE [LARGE SCALE GENOMIC DNA]</scope>
    <source>
        <strain evidence="4 5">342</strain>
    </source>
</reference>
<dbReference type="AlphaFoldDB" id="A0A2S9I7E8"/>
<dbReference type="InterPro" id="IPR029044">
    <property type="entry name" value="Nucleotide-diphossugar_trans"/>
</dbReference>
<dbReference type="GO" id="GO:0016758">
    <property type="term" value="F:hexosyltransferase activity"/>
    <property type="evidence" value="ECO:0007669"/>
    <property type="project" value="UniProtKB-ARBA"/>
</dbReference>
<feature type="domain" description="Glycosyltransferase 2-like" evidence="3">
    <location>
        <begin position="8"/>
        <end position="135"/>
    </location>
</feature>
<dbReference type="Gene3D" id="3.90.550.10">
    <property type="entry name" value="Spore Coat Polysaccharide Biosynthesis Protein SpsA, Chain A"/>
    <property type="match status" value="1"/>
</dbReference>
<comment type="caution">
    <text evidence="4">The sequence shown here is derived from an EMBL/GenBank/DDBJ whole genome shotgun (WGS) entry which is preliminary data.</text>
</comment>
<dbReference type="EMBL" id="PDET01000016">
    <property type="protein sequence ID" value="PRD13727.1"/>
    <property type="molecule type" value="Genomic_DNA"/>
</dbReference>
<keyword evidence="5" id="KW-1185">Reference proteome</keyword>
<dbReference type="InterPro" id="IPR001173">
    <property type="entry name" value="Glyco_trans_2-like"/>
</dbReference>
<evidence type="ECO:0000313" key="5">
    <source>
        <dbReference type="Proteomes" id="UP000239181"/>
    </source>
</evidence>
<protein>
    <submittedName>
        <fullName evidence="4">Glycosyltransferase</fullName>
    </submittedName>
</protein>
<accession>A0A2S9I7E8</accession>